<accession>A0A0S2FEF1</accession>
<evidence type="ECO:0000313" key="3">
    <source>
        <dbReference type="EMBL" id="ALN81897.1"/>
    </source>
</evidence>
<dbReference type="EMBL" id="CP011129">
    <property type="protein sequence ID" value="ALN81897.1"/>
    <property type="molecule type" value="Genomic_DNA"/>
</dbReference>
<dbReference type="PATRIC" id="fig|84531.7.peg.929"/>
<feature type="region of interest" description="Disordered" evidence="1">
    <location>
        <begin position="108"/>
        <end position="139"/>
    </location>
</feature>
<dbReference type="InterPro" id="IPR007076">
    <property type="entry name" value="TfoX_N"/>
</dbReference>
<dbReference type="InterPro" id="IPR047525">
    <property type="entry name" value="TfoX-like"/>
</dbReference>
<keyword evidence="4" id="KW-1185">Reference proteome</keyword>
<evidence type="ECO:0000256" key="1">
    <source>
        <dbReference type="SAM" id="MobiDB-lite"/>
    </source>
</evidence>
<dbReference type="SUPFAM" id="SSF159894">
    <property type="entry name" value="YgaC/TfoX-N like"/>
    <property type="match status" value="1"/>
</dbReference>
<dbReference type="RefSeq" id="WP_057918804.1">
    <property type="nucleotide sequence ID" value="NZ_CP011129.1"/>
</dbReference>
<proteinExistence type="predicted"/>
<dbReference type="STRING" id="84531.LA76x_3775"/>
<dbReference type="Proteomes" id="UP000060787">
    <property type="component" value="Chromosome"/>
</dbReference>
<name>A0A0S2FEF1_LYSAN</name>
<dbReference type="PANTHER" id="PTHR36121:SF1">
    <property type="entry name" value="PROTEIN SXY"/>
    <property type="match status" value="1"/>
</dbReference>
<sequence>MSEAFIAHLRDLASGFGALSARSMFGGHGIYHDGLMIALIADEAVYLKVDAQTAPRFRAAGCEPFVYTRQRKPIELSFWSVPESAMDSPQDMKPWLTLAYQAALRKANAAPPKKAKAKKAVAKKAAAKKAPRRKPAAQD</sequence>
<organism evidence="3 4">
    <name type="scientific">Lysobacter antibioticus</name>
    <dbReference type="NCBI Taxonomy" id="84531"/>
    <lineage>
        <taxon>Bacteria</taxon>
        <taxon>Pseudomonadati</taxon>
        <taxon>Pseudomonadota</taxon>
        <taxon>Gammaproteobacteria</taxon>
        <taxon>Lysobacterales</taxon>
        <taxon>Lysobacteraceae</taxon>
        <taxon>Lysobacter</taxon>
    </lineage>
</organism>
<feature type="compositionally biased region" description="Basic residues" evidence="1">
    <location>
        <begin position="113"/>
        <end position="139"/>
    </location>
</feature>
<dbReference type="AlphaFoldDB" id="A0A0S2FEF1"/>
<dbReference type="PANTHER" id="PTHR36121">
    <property type="entry name" value="PROTEIN SXY"/>
    <property type="match status" value="1"/>
</dbReference>
<dbReference type="KEGG" id="laq:GLA29479_934"/>
<protein>
    <submittedName>
        <fullName evidence="3">TfoX N-terminal domain protein</fullName>
    </submittedName>
</protein>
<dbReference type="Gene3D" id="3.30.1460.30">
    <property type="entry name" value="YgaC/TfoX-N like chaperone"/>
    <property type="match status" value="1"/>
</dbReference>
<evidence type="ECO:0000259" key="2">
    <source>
        <dbReference type="Pfam" id="PF04993"/>
    </source>
</evidence>
<gene>
    <name evidence="3" type="ORF">LA76x_3775</name>
</gene>
<dbReference type="Pfam" id="PF04993">
    <property type="entry name" value="TfoX_N"/>
    <property type="match status" value="1"/>
</dbReference>
<feature type="domain" description="TfoX N-terminal" evidence="2">
    <location>
        <begin position="12"/>
        <end position="103"/>
    </location>
</feature>
<reference evidence="3 4" key="1">
    <citation type="journal article" date="2015" name="BMC Genomics">
        <title>Comparative genomics and metabolic profiling of the genus Lysobacter.</title>
        <authorList>
            <person name="de Bruijn I."/>
            <person name="Cheng X."/>
            <person name="de Jager V."/>
            <person name="Exposito R.G."/>
            <person name="Watrous J."/>
            <person name="Patel N."/>
            <person name="Postma J."/>
            <person name="Dorrestein P.C."/>
            <person name="Kobayashi D."/>
            <person name="Raaijmakers J.M."/>
        </authorList>
    </citation>
    <scope>NUCLEOTIDE SEQUENCE [LARGE SCALE GENOMIC DNA]</scope>
    <source>
        <strain evidence="3 4">76</strain>
    </source>
</reference>
<dbReference type="KEGG" id="lab:LA76x_3775"/>
<evidence type="ECO:0000313" key="4">
    <source>
        <dbReference type="Proteomes" id="UP000060787"/>
    </source>
</evidence>